<keyword evidence="1" id="KW-0597">Phosphoprotein</keyword>
<feature type="domain" description="Response regulatory" evidence="2">
    <location>
        <begin position="9"/>
        <end position="138"/>
    </location>
</feature>
<dbReference type="SMART" id="SM00448">
    <property type="entry name" value="REC"/>
    <property type="match status" value="1"/>
</dbReference>
<dbReference type="PANTHER" id="PTHR44520">
    <property type="entry name" value="RESPONSE REGULATOR RCP1-RELATED"/>
    <property type="match status" value="1"/>
</dbReference>
<dbReference type="Gene3D" id="3.40.50.2300">
    <property type="match status" value="1"/>
</dbReference>
<sequence length="155" mass="17315">MIKTSADYPILIIEDSDDDFEATERALKRDGALINPIYRCDSGEDALDFLLQQGPYSDPLTAPRPSIILMDLNMPGLDGREVLARIKSDERLLDIPVVVLTTSNDSFDIKACYQAGANSYVAKPVEMDEFILAIKRLKEYWFGISILPKGKTDGR</sequence>
<evidence type="ECO:0000313" key="4">
    <source>
        <dbReference type="Proteomes" id="UP000234881"/>
    </source>
</evidence>
<protein>
    <submittedName>
        <fullName evidence="3">Two-component system response regulator</fullName>
    </submittedName>
</protein>
<keyword evidence="4" id="KW-1185">Reference proteome</keyword>
<accession>A0A2N5XX17</accession>
<evidence type="ECO:0000259" key="2">
    <source>
        <dbReference type="PROSITE" id="PS50110"/>
    </source>
</evidence>
<dbReference type="PROSITE" id="PS50110">
    <property type="entry name" value="RESPONSE_REGULATORY"/>
    <property type="match status" value="1"/>
</dbReference>
<dbReference type="Proteomes" id="UP000234881">
    <property type="component" value="Unassembled WGS sequence"/>
</dbReference>
<dbReference type="EMBL" id="PKUQ01000001">
    <property type="protein sequence ID" value="PLW79042.1"/>
    <property type="molecule type" value="Genomic_DNA"/>
</dbReference>
<dbReference type="CDD" id="cd17557">
    <property type="entry name" value="REC_Rcp-like"/>
    <property type="match status" value="1"/>
</dbReference>
<evidence type="ECO:0000313" key="3">
    <source>
        <dbReference type="EMBL" id="PLW79042.1"/>
    </source>
</evidence>
<dbReference type="InterPro" id="IPR011006">
    <property type="entry name" value="CheY-like_superfamily"/>
</dbReference>
<dbReference type="RefSeq" id="WP_101532124.1">
    <property type="nucleotide sequence ID" value="NZ_JBFHIU010000123.1"/>
</dbReference>
<evidence type="ECO:0000256" key="1">
    <source>
        <dbReference type="PROSITE-ProRule" id="PRU00169"/>
    </source>
</evidence>
<comment type="caution">
    <text evidence="3">The sequence shown here is derived from an EMBL/GenBank/DDBJ whole genome shotgun (WGS) entry which is preliminary data.</text>
</comment>
<gene>
    <name evidence="3" type="ORF">C0081_02070</name>
</gene>
<organism evidence="3 4">
    <name type="scientific">Cohaesibacter celericrescens</name>
    <dbReference type="NCBI Taxonomy" id="2067669"/>
    <lineage>
        <taxon>Bacteria</taxon>
        <taxon>Pseudomonadati</taxon>
        <taxon>Pseudomonadota</taxon>
        <taxon>Alphaproteobacteria</taxon>
        <taxon>Hyphomicrobiales</taxon>
        <taxon>Cohaesibacteraceae</taxon>
    </lineage>
</organism>
<dbReference type="PANTHER" id="PTHR44520:SF1">
    <property type="entry name" value="TWO-COMPONENT SYSTEM REGULATORY PROTEIN"/>
    <property type="match status" value="1"/>
</dbReference>
<dbReference type="Pfam" id="PF00072">
    <property type="entry name" value="Response_reg"/>
    <property type="match status" value="1"/>
</dbReference>
<reference evidence="3 4" key="1">
    <citation type="submission" date="2018-01" db="EMBL/GenBank/DDBJ databases">
        <title>The draft genome sequence of Cohaesibacter sp. H1304.</title>
        <authorList>
            <person name="Wang N.-N."/>
            <person name="Du Z.-J."/>
        </authorList>
    </citation>
    <scope>NUCLEOTIDE SEQUENCE [LARGE SCALE GENOMIC DNA]</scope>
    <source>
        <strain evidence="3 4">H1304</strain>
    </source>
</reference>
<dbReference type="AlphaFoldDB" id="A0A2N5XX17"/>
<dbReference type="OrthoDB" id="9793549at2"/>
<dbReference type="InterPro" id="IPR052893">
    <property type="entry name" value="TCS_response_regulator"/>
</dbReference>
<feature type="modified residue" description="4-aspartylphosphate" evidence="1">
    <location>
        <position position="71"/>
    </location>
</feature>
<proteinExistence type="predicted"/>
<dbReference type="InterPro" id="IPR001789">
    <property type="entry name" value="Sig_transdc_resp-reg_receiver"/>
</dbReference>
<name>A0A2N5XX17_9HYPH</name>
<dbReference type="SUPFAM" id="SSF52172">
    <property type="entry name" value="CheY-like"/>
    <property type="match status" value="1"/>
</dbReference>
<dbReference type="GO" id="GO:0000160">
    <property type="term" value="P:phosphorelay signal transduction system"/>
    <property type="evidence" value="ECO:0007669"/>
    <property type="project" value="InterPro"/>
</dbReference>